<feature type="domain" description="Post-SET" evidence="10">
    <location>
        <begin position="211"/>
        <end position="227"/>
    </location>
</feature>
<dbReference type="PROSITE" id="PS50868">
    <property type="entry name" value="POST_SET"/>
    <property type="match status" value="1"/>
</dbReference>
<comment type="subcellular location">
    <subcellularLocation>
        <location evidence="2">Chromosome</location>
    </subcellularLocation>
    <subcellularLocation>
        <location evidence="1">Nucleus</location>
    </subcellularLocation>
</comment>
<evidence type="ECO:0000256" key="7">
    <source>
        <dbReference type="ARBA" id="ARBA00023242"/>
    </source>
</evidence>
<feature type="compositionally biased region" description="Basic and acidic residues" evidence="8">
    <location>
        <begin position="486"/>
        <end position="503"/>
    </location>
</feature>
<dbReference type="GO" id="GO:0032259">
    <property type="term" value="P:methylation"/>
    <property type="evidence" value="ECO:0007669"/>
    <property type="project" value="UniProtKB-KW"/>
</dbReference>
<gene>
    <name evidence="12" type="ORF">LOTGIDRAFT_227153</name>
</gene>
<dbReference type="InterPro" id="IPR001214">
    <property type="entry name" value="SET_dom"/>
</dbReference>
<evidence type="ECO:0000256" key="8">
    <source>
        <dbReference type="SAM" id="MobiDB-lite"/>
    </source>
</evidence>
<dbReference type="PROSITE" id="PS50280">
    <property type="entry name" value="SET"/>
    <property type="match status" value="1"/>
</dbReference>
<keyword evidence="3" id="KW-0158">Chromosome</keyword>
<dbReference type="Pfam" id="PF17907">
    <property type="entry name" value="AWS"/>
    <property type="match status" value="1"/>
</dbReference>
<dbReference type="CDD" id="cd19172">
    <property type="entry name" value="SET_SETD2"/>
    <property type="match status" value="1"/>
</dbReference>
<name>V4AGD4_LOTGI</name>
<evidence type="ECO:0000256" key="4">
    <source>
        <dbReference type="ARBA" id="ARBA00022603"/>
    </source>
</evidence>
<evidence type="ECO:0000256" key="6">
    <source>
        <dbReference type="ARBA" id="ARBA00022691"/>
    </source>
</evidence>
<evidence type="ECO:0000259" key="11">
    <source>
        <dbReference type="PROSITE" id="PS51215"/>
    </source>
</evidence>
<dbReference type="SUPFAM" id="SSF82199">
    <property type="entry name" value="SET domain"/>
    <property type="match status" value="1"/>
</dbReference>
<keyword evidence="6" id="KW-0949">S-adenosyl-L-methionine</keyword>
<dbReference type="Pfam" id="PF00856">
    <property type="entry name" value="SET"/>
    <property type="match status" value="1"/>
</dbReference>
<dbReference type="InterPro" id="IPR042294">
    <property type="entry name" value="SETD2_animal"/>
</dbReference>
<evidence type="ECO:0000313" key="13">
    <source>
        <dbReference type="Proteomes" id="UP000030746"/>
    </source>
</evidence>
<dbReference type="SMART" id="SM00570">
    <property type="entry name" value="AWS"/>
    <property type="match status" value="1"/>
</dbReference>
<feature type="region of interest" description="Disordered" evidence="8">
    <location>
        <begin position="453"/>
        <end position="531"/>
    </location>
</feature>
<protein>
    <recommendedName>
        <fullName evidence="14">Histone-lysine N-methyltransferase SETD2</fullName>
    </recommendedName>
</protein>
<evidence type="ECO:0000256" key="2">
    <source>
        <dbReference type="ARBA" id="ARBA00004286"/>
    </source>
</evidence>
<dbReference type="AlphaFoldDB" id="V4AGD4"/>
<sequence length="590" mass="67188">MITEPLEPTKIPYFEPIEENLYLTERRQSKEMRRMACDCTTSKEDREMGVEACGSDCLNRMLYIECGSRCACLDYCTNKRFQKRAYSNVEVFQTPWKGFGLRAVEELKTDDFVLEYVGEVLDFRGFKNKSRQYAKENQTHFYFMALNPDVMIDATVKGNISRFINHSCDPNCETQKWTVNGELRIGFFTKRTIPPGEELTFNYQFETYGQKAQKCFCGSENCRGTIGIEKPARFKSNKKKDKTKKKEEMIGVDEIEEQIERMNVEGLTNKNHVLNLCRLMVYVQQTDHRIAILKILQNTPEPACLRLFVEYHGLPLLWSWMADLNQEPASEFQFQVLSLLSELPITNRTILQDSKILSIIEKWTETSEAESYIESYTELPPPPPGMTPVGILSCTKDTKEAKDKLHKKRVTFAEEEPSSDSEMSDINCIMAEASSTISISAEGIEVSGTDNTMEVTGVSSEGNNSGQDVEQSDEVESSQDTVGDVPQHEADSSGDTREKKEGEYLIEGSATEEESQDDESSSDSQDKPTTSISTVASKLLEHWSNLKEVFKIPRKERVEERKRTEQELGTFFVLSQTCLLFAITDLNTNL</sequence>
<dbReference type="RefSeq" id="XP_009053369.1">
    <property type="nucleotide sequence ID" value="XM_009055121.1"/>
</dbReference>
<dbReference type="OMA" id="KRSHICC"/>
<dbReference type="InterPro" id="IPR044437">
    <property type="entry name" value="SETD2/Set2_SET"/>
</dbReference>
<feature type="compositionally biased region" description="Acidic residues" evidence="8">
    <location>
        <begin position="413"/>
        <end position="423"/>
    </location>
</feature>
<feature type="domain" description="AWS" evidence="11">
    <location>
        <begin position="32"/>
        <end position="85"/>
    </location>
</feature>
<feature type="compositionally biased region" description="Acidic residues" evidence="8">
    <location>
        <begin position="510"/>
        <end position="521"/>
    </location>
</feature>
<dbReference type="GO" id="GO:0010468">
    <property type="term" value="P:regulation of gene expression"/>
    <property type="evidence" value="ECO:0007669"/>
    <property type="project" value="TreeGrafter"/>
</dbReference>
<evidence type="ECO:0000313" key="12">
    <source>
        <dbReference type="EMBL" id="ESO95937.1"/>
    </source>
</evidence>
<dbReference type="KEGG" id="lgi:LOTGIDRAFT_227153"/>
<dbReference type="GO" id="GO:0005634">
    <property type="term" value="C:nucleus"/>
    <property type="evidence" value="ECO:0007669"/>
    <property type="project" value="UniProtKB-SubCell"/>
</dbReference>
<dbReference type="GeneID" id="20247386"/>
<dbReference type="Gene3D" id="2.170.270.10">
    <property type="entry name" value="SET domain"/>
    <property type="match status" value="1"/>
</dbReference>
<dbReference type="PANTHER" id="PTHR46711">
    <property type="entry name" value="HISTONE-LYSINE N-METHYLTRANSFERASE SETD2"/>
    <property type="match status" value="1"/>
</dbReference>
<evidence type="ECO:0000256" key="3">
    <source>
        <dbReference type="ARBA" id="ARBA00022454"/>
    </source>
</evidence>
<dbReference type="SMART" id="SM00508">
    <property type="entry name" value="PostSET"/>
    <property type="match status" value="1"/>
</dbReference>
<evidence type="ECO:0000256" key="5">
    <source>
        <dbReference type="ARBA" id="ARBA00022679"/>
    </source>
</evidence>
<proteinExistence type="predicted"/>
<accession>V4AGD4</accession>
<dbReference type="EMBL" id="KB201568">
    <property type="protein sequence ID" value="ESO95937.1"/>
    <property type="molecule type" value="Genomic_DNA"/>
</dbReference>
<dbReference type="STRING" id="225164.V4AGD4"/>
<dbReference type="InterPro" id="IPR046341">
    <property type="entry name" value="SET_dom_sf"/>
</dbReference>
<evidence type="ECO:0008006" key="14">
    <source>
        <dbReference type="Google" id="ProtNLM"/>
    </source>
</evidence>
<feature type="compositionally biased region" description="Polar residues" evidence="8">
    <location>
        <begin position="453"/>
        <end position="469"/>
    </location>
</feature>
<dbReference type="PROSITE" id="PS51215">
    <property type="entry name" value="AWS"/>
    <property type="match status" value="1"/>
</dbReference>
<dbReference type="HOGENOM" id="CLU_462553_0_0_1"/>
<dbReference type="Proteomes" id="UP000030746">
    <property type="component" value="Unassembled WGS sequence"/>
</dbReference>
<evidence type="ECO:0000259" key="9">
    <source>
        <dbReference type="PROSITE" id="PS50280"/>
    </source>
</evidence>
<dbReference type="CTD" id="20247386"/>
<keyword evidence="7" id="KW-0539">Nucleus</keyword>
<evidence type="ECO:0000259" key="10">
    <source>
        <dbReference type="PROSITE" id="PS50868"/>
    </source>
</evidence>
<keyword evidence="4" id="KW-0489">Methyltransferase</keyword>
<organism evidence="12 13">
    <name type="scientific">Lottia gigantea</name>
    <name type="common">Giant owl limpet</name>
    <dbReference type="NCBI Taxonomy" id="225164"/>
    <lineage>
        <taxon>Eukaryota</taxon>
        <taxon>Metazoa</taxon>
        <taxon>Spiralia</taxon>
        <taxon>Lophotrochozoa</taxon>
        <taxon>Mollusca</taxon>
        <taxon>Gastropoda</taxon>
        <taxon>Patellogastropoda</taxon>
        <taxon>Lottioidea</taxon>
        <taxon>Lottiidae</taxon>
        <taxon>Lottia</taxon>
    </lineage>
</organism>
<keyword evidence="13" id="KW-1185">Reference proteome</keyword>
<feature type="domain" description="SET" evidence="9">
    <location>
        <begin position="87"/>
        <end position="204"/>
    </location>
</feature>
<dbReference type="GO" id="GO:0005694">
    <property type="term" value="C:chromosome"/>
    <property type="evidence" value="ECO:0007669"/>
    <property type="project" value="UniProtKB-SubCell"/>
</dbReference>
<reference evidence="12 13" key="1">
    <citation type="journal article" date="2013" name="Nature">
        <title>Insights into bilaterian evolution from three spiralian genomes.</title>
        <authorList>
            <person name="Simakov O."/>
            <person name="Marletaz F."/>
            <person name="Cho S.J."/>
            <person name="Edsinger-Gonzales E."/>
            <person name="Havlak P."/>
            <person name="Hellsten U."/>
            <person name="Kuo D.H."/>
            <person name="Larsson T."/>
            <person name="Lv J."/>
            <person name="Arendt D."/>
            <person name="Savage R."/>
            <person name="Osoegawa K."/>
            <person name="de Jong P."/>
            <person name="Grimwood J."/>
            <person name="Chapman J.A."/>
            <person name="Shapiro H."/>
            <person name="Aerts A."/>
            <person name="Otillar R.P."/>
            <person name="Terry A.Y."/>
            <person name="Boore J.L."/>
            <person name="Grigoriev I.V."/>
            <person name="Lindberg D.R."/>
            <person name="Seaver E.C."/>
            <person name="Weisblat D.A."/>
            <person name="Putnam N.H."/>
            <person name="Rokhsar D.S."/>
        </authorList>
    </citation>
    <scope>NUCLEOTIDE SEQUENCE [LARGE SCALE GENOMIC DNA]</scope>
</reference>
<evidence type="ECO:0000256" key="1">
    <source>
        <dbReference type="ARBA" id="ARBA00004123"/>
    </source>
</evidence>
<dbReference type="InterPro" id="IPR006560">
    <property type="entry name" value="AWS_dom"/>
</dbReference>
<keyword evidence="5" id="KW-0808">Transferase</keyword>
<dbReference type="InterPro" id="IPR003616">
    <property type="entry name" value="Post-SET_dom"/>
</dbReference>
<dbReference type="OrthoDB" id="422362at2759"/>
<dbReference type="GO" id="GO:0046975">
    <property type="term" value="F:histone H3K36 methyltransferase activity"/>
    <property type="evidence" value="ECO:0007669"/>
    <property type="project" value="InterPro"/>
</dbReference>
<dbReference type="PANTHER" id="PTHR46711:SF1">
    <property type="entry name" value="HISTONE-LYSINE N-METHYLTRANSFERASE SETD2"/>
    <property type="match status" value="1"/>
</dbReference>
<feature type="region of interest" description="Disordered" evidence="8">
    <location>
        <begin position="405"/>
        <end position="425"/>
    </location>
</feature>
<dbReference type="SMART" id="SM00317">
    <property type="entry name" value="SET"/>
    <property type="match status" value="1"/>
</dbReference>